<dbReference type="Proteomes" id="UP001152795">
    <property type="component" value="Unassembled WGS sequence"/>
</dbReference>
<dbReference type="AlphaFoldDB" id="A0A7D9JKA9"/>
<feature type="region of interest" description="Disordered" evidence="1">
    <location>
        <begin position="1"/>
        <end position="58"/>
    </location>
</feature>
<feature type="compositionally biased region" description="Polar residues" evidence="1">
    <location>
        <begin position="13"/>
        <end position="30"/>
    </location>
</feature>
<organism evidence="2 3">
    <name type="scientific">Paramuricea clavata</name>
    <name type="common">Red gorgonian</name>
    <name type="synonym">Violescent sea-whip</name>
    <dbReference type="NCBI Taxonomy" id="317549"/>
    <lineage>
        <taxon>Eukaryota</taxon>
        <taxon>Metazoa</taxon>
        <taxon>Cnidaria</taxon>
        <taxon>Anthozoa</taxon>
        <taxon>Octocorallia</taxon>
        <taxon>Malacalcyonacea</taxon>
        <taxon>Plexauridae</taxon>
        <taxon>Paramuricea</taxon>
    </lineage>
</organism>
<accession>A0A7D9JKA9</accession>
<dbReference type="InterPro" id="IPR011029">
    <property type="entry name" value="DEATH-like_dom_sf"/>
</dbReference>
<reference evidence="2" key="1">
    <citation type="submission" date="2020-04" db="EMBL/GenBank/DDBJ databases">
        <authorList>
            <person name="Alioto T."/>
            <person name="Alioto T."/>
            <person name="Gomez Garrido J."/>
        </authorList>
    </citation>
    <scope>NUCLEOTIDE SEQUENCE</scope>
    <source>
        <strain evidence="2">A484AB</strain>
    </source>
</reference>
<evidence type="ECO:0000313" key="2">
    <source>
        <dbReference type="EMBL" id="CAB4030925.1"/>
    </source>
</evidence>
<protein>
    <submittedName>
        <fullName evidence="2">Uncharacterized protein</fullName>
    </submittedName>
</protein>
<keyword evidence="3" id="KW-1185">Reference proteome</keyword>
<dbReference type="Gene3D" id="1.10.533.10">
    <property type="entry name" value="Death Domain, Fas"/>
    <property type="match status" value="1"/>
</dbReference>
<evidence type="ECO:0000256" key="1">
    <source>
        <dbReference type="SAM" id="MobiDB-lite"/>
    </source>
</evidence>
<name>A0A7D9JKA9_PARCT</name>
<gene>
    <name evidence="2" type="ORF">PACLA_8A085558</name>
</gene>
<dbReference type="EMBL" id="CACRXK020017236">
    <property type="protein sequence ID" value="CAB4030925.1"/>
    <property type="molecule type" value="Genomic_DNA"/>
</dbReference>
<feature type="compositionally biased region" description="Basic and acidic residues" evidence="1">
    <location>
        <begin position="1"/>
        <end position="12"/>
    </location>
</feature>
<sequence length="175" mass="19401">MVEDSSNFRRPNETSSEASSSDNIGSQKPTQESKKSSKESPMCSSCASKGETQLSSDRDKWPIGKIENSCFRQICKLLDLADRSKEPLTGALGGFDQITVAYIEKKYEDKGGMGTAKKVLGKWGSRNKENNVGALKKILEDTMQRVDVVEEIEKWENLFVCHGCGIKLNKPQCSQ</sequence>
<evidence type="ECO:0000313" key="3">
    <source>
        <dbReference type="Proteomes" id="UP001152795"/>
    </source>
</evidence>
<proteinExistence type="predicted"/>
<comment type="caution">
    <text evidence="2">The sequence shown here is derived from an EMBL/GenBank/DDBJ whole genome shotgun (WGS) entry which is preliminary data.</text>
</comment>
<feature type="compositionally biased region" description="Polar residues" evidence="1">
    <location>
        <begin position="42"/>
        <end position="55"/>
    </location>
</feature>